<evidence type="ECO:0000313" key="2">
    <source>
        <dbReference type="EMBL" id="KOB75774.1"/>
    </source>
</evidence>
<dbReference type="Proteomes" id="UP000037510">
    <property type="component" value="Unassembled WGS sequence"/>
</dbReference>
<proteinExistence type="predicted"/>
<reference evidence="2 3" key="1">
    <citation type="journal article" date="2015" name="Genome Biol. Evol.">
        <title>The genome of winter moth (Operophtera brumata) provides a genomic perspective on sexual dimorphism and phenology.</title>
        <authorList>
            <person name="Derks M.F."/>
            <person name="Smit S."/>
            <person name="Salis L."/>
            <person name="Schijlen E."/>
            <person name="Bossers A."/>
            <person name="Mateman C."/>
            <person name="Pijl A.S."/>
            <person name="de Ridder D."/>
            <person name="Groenen M.A."/>
            <person name="Visser M.E."/>
            <person name="Megens H.J."/>
        </authorList>
    </citation>
    <scope>NUCLEOTIDE SEQUENCE [LARGE SCALE GENOMIC DNA]</scope>
    <source>
        <strain evidence="2">WM2013NL</strain>
        <tissue evidence="2">Head and thorax</tissue>
    </source>
</reference>
<protein>
    <submittedName>
        <fullName evidence="2">Tetratricopeptide repeat protein 17</fullName>
    </submittedName>
</protein>
<dbReference type="EMBL" id="JTDY01000816">
    <property type="protein sequence ID" value="KOB75774.1"/>
    <property type="molecule type" value="Genomic_DNA"/>
</dbReference>
<name>A0A0L7LK92_OPEBR</name>
<organism evidence="2 3">
    <name type="scientific">Operophtera brumata</name>
    <name type="common">Winter moth</name>
    <name type="synonym">Phalaena brumata</name>
    <dbReference type="NCBI Taxonomy" id="104452"/>
    <lineage>
        <taxon>Eukaryota</taxon>
        <taxon>Metazoa</taxon>
        <taxon>Ecdysozoa</taxon>
        <taxon>Arthropoda</taxon>
        <taxon>Hexapoda</taxon>
        <taxon>Insecta</taxon>
        <taxon>Pterygota</taxon>
        <taxon>Neoptera</taxon>
        <taxon>Endopterygota</taxon>
        <taxon>Lepidoptera</taxon>
        <taxon>Glossata</taxon>
        <taxon>Ditrysia</taxon>
        <taxon>Geometroidea</taxon>
        <taxon>Geometridae</taxon>
        <taxon>Larentiinae</taxon>
        <taxon>Operophtera</taxon>
    </lineage>
</organism>
<accession>A0A0L7LK92</accession>
<feature type="signal peptide" evidence="1">
    <location>
        <begin position="1"/>
        <end position="19"/>
    </location>
</feature>
<gene>
    <name evidence="2" type="ORF">OBRU01_06814</name>
</gene>
<dbReference type="PANTHER" id="PTHR16091">
    <property type="entry name" value="TTC17 PROTEIN"/>
    <property type="match status" value="1"/>
</dbReference>
<comment type="caution">
    <text evidence="2">The sequence shown here is derived from an EMBL/GenBank/DDBJ whole genome shotgun (WGS) entry which is preliminary data.</text>
</comment>
<dbReference type="GO" id="GO:0005737">
    <property type="term" value="C:cytoplasm"/>
    <property type="evidence" value="ECO:0007669"/>
    <property type="project" value="TreeGrafter"/>
</dbReference>
<dbReference type="GO" id="GO:0015629">
    <property type="term" value="C:actin cytoskeleton"/>
    <property type="evidence" value="ECO:0007669"/>
    <property type="project" value="TreeGrafter"/>
</dbReference>
<evidence type="ECO:0000313" key="3">
    <source>
        <dbReference type="Proteomes" id="UP000037510"/>
    </source>
</evidence>
<sequence>MKFVWLLCWLSVRIATTQATSHWMVTETGLIQPRDDSPFLMANPFDLLSFLNQDTRWENIFNLYHNLIYRQENINRLWVKLESDANFDKHIAENEFCEKVGNIDLVDWYTSFLEDGRFKGIPEKDFSLQRSEYGDTEIPDCKKISSLTFSMFAFEHLDVSS</sequence>
<dbReference type="PANTHER" id="PTHR16091:SF1">
    <property type="entry name" value="TETRATRICOPEPTIDE REPEAT PROTEIN 17"/>
    <property type="match status" value="1"/>
</dbReference>
<keyword evidence="3" id="KW-1185">Reference proteome</keyword>
<dbReference type="GO" id="GO:0030041">
    <property type="term" value="P:actin filament polymerization"/>
    <property type="evidence" value="ECO:0007669"/>
    <property type="project" value="TreeGrafter"/>
</dbReference>
<feature type="chain" id="PRO_5005573510" evidence="1">
    <location>
        <begin position="20"/>
        <end position="161"/>
    </location>
</feature>
<dbReference type="AlphaFoldDB" id="A0A0L7LK92"/>
<keyword evidence="1" id="KW-0732">Signal</keyword>
<dbReference type="InterPro" id="IPR052630">
    <property type="entry name" value="TTC17"/>
</dbReference>
<evidence type="ECO:0000256" key="1">
    <source>
        <dbReference type="SAM" id="SignalP"/>
    </source>
</evidence>